<evidence type="ECO:0000313" key="4">
    <source>
        <dbReference type="EMBL" id="CDW57464.1"/>
    </source>
</evidence>
<dbReference type="OrthoDB" id="5199543at2759"/>
<dbReference type="Proteomes" id="UP000030665">
    <property type="component" value="Unassembled WGS sequence"/>
</dbReference>
<keyword evidence="5" id="KW-1185">Reference proteome</keyword>
<proteinExistence type="inferred from homology"/>
<evidence type="ECO:0000256" key="1">
    <source>
        <dbReference type="ARBA" id="ARBA00007017"/>
    </source>
</evidence>
<evidence type="ECO:0000256" key="3">
    <source>
        <dbReference type="ARBA" id="ARBA00022705"/>
    </source>
</evidence>
<dbReference type="PANTHER" id="PTHR13395">
    <property type="entry name" value="SISTER CHROMATID COHESION PROTEIN DCC1-RELATED"/>
    <property type="match status" value="1"/>
</dbReference>
<comment type="similarity">
    <text evidence="1">Belongs to the DCC1 family.</text>
</comment>
<dbReference type="PANTHER" id="PTHR13395:SF6">
    <property type="entry name" value="SISTER CHROMATID COHESION PROTEIN DCC1"/>
    <property type="match status" value="1"/>
</dbReference>
<reference evidence="4" key="1">
    <citation type="submission" date="2014-01" db="EMBL/GenBank/DDBJ databases">
        <authorList>
            <person name="Aslett M."/>
        </authorList>
    </citation>
    <scope>NUCLEOTIDE SEQUENCE</scope>
</reference>
<feature type="non-terminal residue" evidence="4">
    <location>
        <position position="1"/>
    </location>
</feature>
<evidence type="ECO:0000256" key="2">
    <source>
        <dbReference type="ARBA" id="ARBA00017682"/>
    </source>
</evidence>
<dbReference type="InterPro" id="IPR019128">
    <property type="entry name" value="Dcc1"/>
</dbReference>
<organism evidence="4 5">
    <name type="scientific">Trichuris trichiura</name>
    <name type="common">Whipworm</name>
    <name type="synonym">Trichocephalus trichiurus</name>
    <dbReference type="NCBI Taxonomy" id="36087"/>
    <lineage>
        <taxon>Eukaryota</taxon>
        <taxon>Metazoa</taxon>
        <taxon>Ecdysozoa</taxon>
        <taxon>Nematoda</taxon>
        <taxon>Enoplea</taxon>
        <taxon>Dorylaimia</taxon>
        <taxon>Trichinellida</taxon>
        <taxon>Trichuridae</taxon>
        <taxon>Trichuris</taxon>
    </lineage>
</organism>
<dbReference type="Pfam" id="PF09724">
    <property type="entry name" value="Dcc1"/>
    <property type="match status" value="1"/>
</dbReference>
<dbReference type="AlphaFoldDB" id="A0A077ZC85"/>
<dbReference type="GO" id="GO:0000785">
    <property type="term" value="C:chromatin"/>
    <property type="evidence" value="ECO:0007669"/>
    <property type="project" value="TreeGrafter"/>
</dbReference>
<keyword evidence="3" id="KW-0235">DNA replication</keyword>
<dbReference type="GO" id="GO:0034088">
    <property type="term" value="P:maintenance of mitotic sister chromatid cohesion"/>
    <property type="evidence" value="ECO:0007669"/>
    <property type="project" value="TreeGrafter"/>
</dbReference>
<sequence>KRFEGLTEFREYTITRLWLPRETYDEYSSIYRRDLLSLENNLSGNCADRAIYFGTVASSSTLVPTVYDFNLEDFEKIWQESVPDGMLTSFDHLVDIAVVHDEESPAFIEYFPHFDLPDEAADRLKTLFTCKEQWSFTELKPYLRLHPWRYFQT</sequence>
<name>A0A077ZC85_TRITR</name>
<dbReference type="GO" id="GO:0006260">
    <property type="term" value="P:DNA replication"/>
    <property type="evidence" value="ECO:0007669"/>
    <property type="project" value="UniProtKB-KW"/>
</dbReference>
<reference evidence="4" key="2">
    <citation type="submission" date="2014-03" db="EMBL/GenBank/DDBJ databases">
        <title>The whipworm genome and dual-species transcriptomics of an intimate host-pathogen interaction.</title>
        <authorList>
            <person name="Foth B.J."/>
            <person name="Tsai I.J."/>
            <person name="Reid A.J."/>
            <person name="Bancroft A.J."/>
            <person name="Nichol S."/>
            <person name="Tracey A."/>
            <person name="Holroyd N."/>
            <person name="Cotton J.A."/>
            <person name="Stanley E.J."/>
            <person name="Zarowiecki M."/>
            <person name="Liu J.Z."/>
            <person name="Huckvale T."/>
            <person name="Cooper P.J."/>
            <person name="Grencis R.K."/>
            <person name="Berriman M."/>
        </authorList>
    </citation>
    <scope>NUCLEOTIDE SEQUENCE [LARGE SCALE GENOMIC DNA]</scope>
</reference>
<dbReference type="STRING" id="36087.A0A077ZC85"/>
<protein>
    <recommendedName>
        <fullName evidence="2">Sister chromatid cohesion protein DCC1</fullName>
    </recommendedName>
</protein>
<dbReference type="GO" id="GO:0031390">
    <property type="term" value="C:Ctf18 RFC-like complex"/>
    <property type="evidence" value="ECO:0007669"/>
    <property type="project" value="InterPro"/>
</dbReference>
<accession>A0A077ZC85</accession>
<dbReference type="GO" id="GO:0000775">
    <property type="term" value="C:chromosome, centromeric region"/>
    <property type="evidence" value="ECO:0007669"/>
    <property type="project" value="TreeGrafter"/>
</dbReference>
<evidence type="ECO:0000313" key="5">
    <source>
        <dbReference type="Proteomes" id="UP000030665"/>
    </source>
</evidence>
<dbReference type="EMBL" id="HG806168">
    <property type="protein sequence ID" value="CDW57464.1"/>
    <property type="molecule type" value="Genomic_DNA"/>
</dbReference>
<gene>
    <name evidence="4" type="ORF">TTRE_0000575601</name>
</gene>